<dbReference type="InterPro" id="IPR057457">
    <property type="entry name" value="CAPS_C2"/>
</dbReference>
<proteinExistence type="predicted"/>
<dbReference type="SUPFAM" id="SSF50729">
    <property type="entry name" value="PH domain-like"/>
    <property type="match status" value="1"/>
</dbReference>
<keyword evidence="3" id="KW-0268">Exocytosis</keyword>
<dbReference type="PROSITE" id="PS51258">
    <property type="entry name" value="MHD1"/>
    <property type="match status" value="1"/>
</dbReference>
<feature type="region of interest" description="Disordered" evidence="12">
    <location>
        <begin position="1226"/>
        <end position="1261"/>
    </location>
</feature>
<dbReference type="PANTHER" id="PTHR12166:SF8">
    <property type="entry name" value="CALCIUM-DEPENDENT SECRETION ACTIVATOR"/>
    <property type="match status" value="1"/>
</dbReference>
<dbReference type="InterPro" id="IPR035892">
    <property type="entry name" value="C2_domain_sf"/>
</dbReference>
<feature type="domain" description="PH" evidence="13">
    <location>
        <begin position="484"/>
        <end position="589"/>
    </location>
</feature>
<evidence type="ECO:0000313" key="16">
    <source>
        <dbReference type="EMBL" id="CAH3151747.1"/>
    </source>
</evidence>
<dbReference type="Proteomes" id="UP001159427">
    <property type="component" value="Unassembled WGS sequence"/>
</dbReference>
<evidence type="ECO:0000256" key="4">
    <source>
        <dbReference type="ARBA" id="ARBA00022723"/>
    </source>
</evidence>
<feature type="compositionally biased region" description="Acidic residues" evidence="12">
    <location>
        <begin position="1"/>
        <end position="15"/>
    </location>
</feature>
<dbReference type="Gene3D" id="2.30.29.30">
    <property type="entry name" value="Pleckstrin-homology domain (PH domain)/Phosphotyrosine-binding domain (PTB)"/>
    <property type="match status" value="1"/>
</dbReference>
<keyword evidence="17" id="KW-1185">Reference proteome</keyword>
<evidence type="ECO:0000259" key="13">
    <source>
        <dbReference type="PROSITE" id="PS50003"/>
    </source>
</evidence>
<feature type="compositionally biased region" description="Polar residues" evidence="12">
    <location>
        <begin position="32"/>
        <end position="54"/>
    </location>
</feature>
<dbReference type="SMART" id="SM01145">
    <property type="entry name" value="DUF1041"/>
    <property type="match status" value="1"/>
</dbReference>
<evidence type="ECO:0000256" key="9">
    <source>
        <dbReference type="ARBA" id="ARBA00023136"/>
    </source>
</evidence>
<keyword evidence="8" id="KW-0446">Lipid-binding</keyword>
<evidence type="ECO:0000256" key="10">
    <source>
        <dbReference type="ARBA" id="ARBA00023329"/>
    </source>
</evidence>
<dbReference type="Pfam" id="PF25341">
    <property type="entry name" value="C2_CAPS"/>
    <property type="match status" value="1"/>
</dbReference>
<keyword evidence="10" id="KW-0968">Cytoplasmic vesicle</keyword>
<dbReference type="EMBL" id="CALNXI010001019">
    <property type="protein sequence ID" value="CAH3151747.1"/>
    <property type="molecule type" value="Genomic_DNA"/>
</dbReference>
<name>A0ABN8PVJ7_9CNID</name>
<evidence type="ECO:0000256" key="5">
    <source>
        <dbReference type="ARBA" id="ARBA00022837"/>
    </source>
</evidence>
<comment type="caution">
    <text evidence="16">The sequence shown here is derived from an EMBL/GenBank/DDBJ whole genome shotgun (WGS) entry which is preliminary data.</text>
</comment>
<comment type="subcellular location">
    <subcellularLocation>
        <location evidence="1">Cytoplasmic vesicle membrane</location>
    </subcellularLocation>
    <subcellularLocation>
        <location evidence="11">Synapse</location>
    </subcellularLocation>
</comment>
<keyword evidence="7" id="KW-0770">Synapse</keyword>
<evidence type="ECO:0000259" key="15">
    <source>
        <dbReference type="PROSITE" id="PS51258"/>
    </source>
</evidence>
<dbReference type="InterPro" id="IPR014770">
    <property type="entry name" value="Munc13_1"/>
</dbReference>
<dbReference type="SUPFAM" id="SSF49562">
    <property type="entry name" value="C2 domain (Calcium/lipid-binding domain, CaLB)"/>
    <property type="match status" value="1"/>
</dbReference>
<evidence type="ECO:0000256" key="12">
    <source>
        <dbReference type="SAM" id="MobiDB-lite"/>
    </source>
</evidence>
<dbReference type="InterPro" id="IPR001849">
    <property type="entry name" value="PH_domain"/>
</dbReference>
<evidence type="ECO:0000259" key="14">
    <source>
        <dbReference type="PROSITE" id="PS50004"/>
    </source>
</evidence>
<dbReference type="CDD" id="cd00030">
    <property type="entry name" value="C2"/>
    <property type="match status" value="1"/>
</dbReference>
<dbReference type="PROSITE" id="PS50004">
    <property type="entry name" value="C2"/>
    <property type="match status" value="1"/>
</dbReference>
<keyword evidence="5" id="KW-0106">Calcium</keyword>
<evidence type="ECO:0000256" key="8">
    <source>
        <dbReference type="ARBA" id="ARBA00023121"/>
    </source>
</evidence>
<dbReference type="Pfam" id="PF06292">
    <property type="entry name" value="MUN"/>
    <property type="match status" value="1"/>
</dbReference>
<dbReference type="InterPro" id="IPR011993">
    <property type="entry name" value="PH-like_dom_sf"/>
</dbReference>
<dbReference type="InterPro" id="IPR033227">
    <property type="entry name" value="CAPS"/>
</dbReference>
<dbReference type="InterPro" id="IPR010439">
    <property type="entry name" value="MUN_dom"/>
</dbReference>
<feature type="domain" description="C2" evidence="14">
    <location>
        <begin position="343"/>
        <end position="458"/>
    </location>
</feature>
<feature type="domain" description="MHD1" evidence="15">
    <location>
        <begin position="880"/>
        <end position="1011"/>
    </location>
</feature>
<sequence length="1261" mass="144447">MIASSSEEDVTDDGSGDEHARELISIYRGEQLANTPSTGPQNNSPSISPSLHTPSPTFSVVSEATLQEQQEDDERKERLQLYIFVLRCIAYPFNARQPTDLARRHARVSKQDLERIKQRFEDFLRGDTKIASDEAFYNAVRAYYDVFICSERVKKMVISGGCSSNDFREVFKAMIEKRVRSLPEIDGISKETVLSSWMAKNDAIFRGEDDPKKGPRIAASAASELILSKEQLYEMFQTILGVKKYEHQILFNACQLDSADEQAACIRRELDGRLKAIVDQRKRLPSFVHKDMEALFVEEQQAAINQLRANLESQPVTKGLSDSKIYSFNKIKGQQHTISIAEVANEEDSNLSKSDVMLNFTIEVIVVEARGLHKSLPSVKIVYCTMEVEGGEKFRTEYAEAGKPVWESQGDFTTCHPRPVVKVKLYAENTGILALDDKELGKVIIKPTPGGSELPELYDIVTPKGATGDKIKLKIAVKMDKPGNLKKCGKIYAKGRSVWKKWKERFFALVQVSHYTFAICSYREKQAEPTEMMELVGYTVDYCEAIHDEEHRGGRFFFKAVKEGDQVLFATEEELERQIWVNKLYTATGQSHKPVAPNLSAVSVQPHVSNTLTRLQGDHDRARKHGLDDLIQAEPSTFNHHVLFEKLQYLTLTHRLSDSYSCLGWFSPGQVFVLDEYCARYGVRGCHRHLSYLTDLLDRAEAGIMIDPTLLHYSFAFCASHVHGNRPDGIGTITSDEKTWFEEIKVRLWNLLAYQITHYRYSFPFGRPEGALKATLSLFERVMMKDISTPVPSDEFRKEIRNCLHQAALVNYTRVSAYAKIEESAGDHVPPDTKLNDIMHLAELCIDLLHQNEEHHAEALAWVSDLMIEHQEIFWSLFTVDMDATLIAQPPDTWESFQLFQLLNEYLSNDPNLNRGKFHHHLRDVFAPLVIRYIDLMESSIAQSLHKGFQKENWNPVRDGCRASEDLFWKLTVLQQFIAELNWPDEVLASHLMKRLKLMASDMVQSCVKRTKGSFENWLKSTRFSVELRVPRTVCVMLNVVIHAKKQSRFLCAREESENSEYRYHSDVYIFLKDVVQEMTSSFIAKLNSVLESLLSKVARYDQGSILAPMFSLMNPGTELEDSYLTFFNSNLNEFRVHLNDEKVKRQVIKEWYTSVITKICDWLSDRMSMALHQYQVQTLLALAAELPQFVSDDQLPSRTIYSATYNTMFSRLRMEDAMHKGQSIYNIEEQPYPGGDRDDEDEETESSDEEEAFIKLENRT</sequence>
<dbReference type="PANTHER" id="PTHR12166">
    <property type="entry name" value="CALCIUM-DEPENDENT SECRETION ACTIVATOR"/>
    <property type="match status" value="1"/>
</dbReference>
<keyword evidence="9" id="KW-0472">Membrane</keyword>
<accession>A0ABN8PVJ7</accession>
<feature type="region of interest" description="Disordered" evidence="12">
    <location>
        <begin position="1"/>
        <end position="54"/>
    </location>
</feature>
<dbReference type="Pfam" id="PF00169">
    <property type="entry name" value="PH"/>
    <property type="match status" value="1"/>
</dbReference>
<dbReference type="InterPro" id="IPR000008">
    <property type="entry name" value="C2_dom"/>
</dbReference>
<dbReference type="Gene3D" id="1.10.357.50">
    <property type="match status" value="1"/>
</dbReference>
<evidence type="ECO:0000256" key="6">
    <source>
        <dbReference type="ARBA" id="ARBA00022927"/>
    </source>
</evidence>
<evidence type="ECO:0000256" key="2">
    <source>
        <dbReference type="ARBA" id="ARBA00022448"/>
    </source>
</evidence>
<keyword evidence="4" id="KW-0479">Metal-binding</keyword>
<feature type="compositionally biased region" description="Acidic residues" evidence="12">
    <location>
        <begin position="1238"/>
        <end position="1252"/>
    </location>
</feature>
<dbReference type="CDD" id="cd01234">
    <property type="entry name" value="PH_CADPS"/>
    <property type="match status" value="1"/>
</dbReference>
<evidence type="ECO:0000256" key="7">
    <source>
        <dbReference type="ARBA" id="ARBA00023018"/>
    </source>
</evidence>
<evidence type="ECO:0000313" key="17">
    <source>
        <dbReference type="Proteomes" id="UP001159427"/>
    </source>
</evidence>
<keyword evidence="6" id="KW-0653">Protein transport</keyword>
<evidence type="ECO:0000256" key="11">
    <source>
        <dbReference type="ARBA" id="ARBA00034103"/>
    </source>
</evidence>
<protein>
    <submittedName>
        <fullName evidence="16">Uncharacterized protein</fullName>
    </submittedName>
</protein>
<gene>
    <name evidence="16" type="ORF">PEVE_00000508</name>
</gene>
<reference evidence="16 17" key="1">
    <citation type="submission" date="2022-05" db="EMBL/GenBank/DDBJ databases">
        <authorList>
            <consortium name="Genoscope - CEA"/>
            <person name="William W."/>
        </authorList>
    </citation>
    <scope>NUCLEOTIDE SEQUENCE [LARGE SCALE GENOMIC DNA]</scope>
</reference>
<dbReference type="SMART" id="SM00233">
    <property type="entry name" value="PH"/>
    <property type="match status" value="1"/>
</dbReference>
<dbReference type="PROSITE" id="PS50003">
    <property type="entry name" value="PH_DOMAIN"/>
    <property type="match status" value="1"/>
</dbReference>
<keyword evidence="2" id="KW-0813">Transport</keyword>
<evidence type="ECO:0000256" key="3">
    <source>
        <dbReference type="ARBA" id="ARBA00022483"/>
    </source>
</evidence>
<evidence type="ECO:0000256" key="1">
    <source>
        <dbReference type="ARBA" id="ARBA00004156"/>
    </source>
</evidence>
<organism evidence="16 17">
    <name type="scientific">Porites evermanni</name>
    <dbReference type="NCBI Taxonomy" id="104178"/>
    <lineage>
        <taxon>Eukaryota</taxon>
        <taxon>Metazoa</taxon>
        <taxon>Cnidaria</taxon>
        <taxon>Anthozoa</taxon>
        <taxon>Hexacorallia</taxon>
        <taxon>Scleractinia</taxon>
        <taxon>Fungiina</taxon>
        <taxon>Poritidae</taxon>
        <taxon>Porites</taxon>
    </lineage>
</organism>